<feature type="coiled-coil region" evidence="2">
    <location>
        <begin position="136"/>
        <end position="199"/>
    </location>
</feature>
<dbReference type="InterPro" id="IPR050672">
    <property type="entry name" value="FBXO45-Fsn/SPSB_families"/>
</dbReference>
<sequence length="560" mass="66079">MSKNNIYVPIESISREEKIIKNPCESCLRQQKQTESNYYCEDCKFYFCSNCDLETHKPFVLKDHIRKPIQNSITFPTSNLEIIDKKCLLHSEIFIKYCTTCQKIICNKCLESICLDHEILDFQHAINKFIKEKLIIQELEKKYNNEKELNKLLVQEIESIKKEEQELKEDLSSNIIILKEILTRRKKQLQIELNDYYDQINQDLLKKEKNNVKQIKNIKLLLDDYQNLKKIDQKERPIDFLLNILQIEKKQNKIKQKIQIKKETEKFQSNIGLIGKLDIDLPYRDIEKLKHKILFEINNIAINFQKKIMNTKMENVLEIKIDKTFKGIKIKNGQDVRVEIFGSYTFFLEDFNVVKNDNSVIILQKGFTVNKIGTYSIKKLYLKKQTINNNLSQFQVFTQDKFDHRSMGEDIVLSTKQNTISTIKNINWNGIKGTKIYQKGLHIFRFHLNSFNREGNILIGISSASMKKGVAFKYRKAWLYNCLDGTLMNNFRKIKKNGENFIYGEKCKTADTLNLILNMDQHTITFEYNDRNLKVAFTDISNRVRIAIDMYGKSQKLSII</sequence>
<reference evidence="5" key="1">
    <citation type="submission" date="2022-08" db="EMBL/GenBank/DDBJ databases">
        <title>Novel sulphate-reducing endosymbionts in the free-living metamonad Anaeramoeba.</title>
        <authorList>
            <person name="Jerlstrom-Hultqvist J."/>
            <person name="Cepicka I."/>
            <person name="Gallot-Lavallee L."/>
            <person name="Salas-Leiva D."/>
            <person name="Curtis B.A."/>
            <person name="Zahonova K."/>
            <person name="Pipaliya S."/>
            <person name="Dacks J."/>
            <person name="Roger A.J."/>
        </authorList>
    </citation>
    <scope>NUCLEOTIDE SEQUENCE</scope>
    <source>
        <strain evidence="5">Busselton2</strain>
    </source>
</reference>
<accession>A0AAV7Y5P1</accession>
<dbReference type="PANTHER" id="PTHR12245">
    <property type="entry name" value="SPRY DOMAIN CONTAINING SOCS BOX PROTEIN"/>
    <property type="match status" value="1"/>
</dbReference>
<dbReference type="PROSITE" id="PS50188">
    <property type="entry name" value="B302_SPRY"/>
    <property type="match status" value="1"/>
</dbReference>
<dbReference type="PROSITE" id="PS50119">
    <property type="entry name" value="ZF_BBOX"/>
    <property type="match status" value="1"/>
</dbReference>
<dbReference type="CDD" id="cd19757">
    <property type="entry name" value="Bbox1"/>
    <property type="match status" value="1"/>
</dbReference>
<evidence type="ECO:0000313" key="6">
    <source>
        <dbReference type="Proteomes" id="UP001146793"/>
    </source>
</evidence>
<evidence type="ECO:0000313" key="5">
    <source>
        <dbReference type="EMBL" id="KAJ3425143.1"/>
    </source>
</evidence>
<dbReference type="SUPFAM" id="SSF57845">
    <property type="entry name" value="B-box zinc-binding domain"/>
    <property type="match status" value="1"/>
</dbReference>
<dbReference type="InterPro" id="IPR001870">
    <property type="entry name" value="B30.2/SPRY"/>
</dbReference>
<evidence type="ECO:0000256" key="1">
    <source>
        <dbReference type="PROSITE-ProRule" id="PRU00024"/>
    </source>
</evidence>
<name>A0AAV7Y5P1_9EUKA</name>
<organism evidence="5 6">
    <name type="scientific">Anaeramoeba flamelloides</name>
    <dbReference type="NCBI Taxonomy" id="1746091"/>
    <lineage>
        <taxon>Eukaryota</taxon>
        <taxon>Metamonada</taxon>
        <taxon>Anaeramoebidae</taxon>
        <taxon>Anaeramoeba</taxon>
    </lineage>
</organism>
<keyword evidence="1" id="KW-0862">Zinc</keyword>
<keyword evidence="1" id="KW-0479">Metal-binding</keyword>
<comment type="caution">
    <text evidence="5">The sequence shown here is derived from an EMBL/GenBank/DDBJ whole genome shotgun (WGS) entry which is preliminary data.</text>
</comment>
<keyword evidence="1" id="KW-0863">Zinc-finger</keyword>
<dbReference type="Gene3D" id="2.60.120.920">
    <property type="match status" value="1"/>
</dbReference>
<feature type="domain" description="B30.2/SPRY" evidence="4">
    <location>
        <begin position="379"/>
        <end position="560"/>
    </location>
</feature>
<dbReference type="GO" id="GO:0008270">
    <property type="term" value="F:zinc ion binding"/>
    <property type="evidence" value="ECO:0007669"/>
    <property type="project" value="UniProtKB-KW"/>
</dbReference>
<protein>
    <submittedName>
        <fullName evidence="5">Tripartite motif-containing 59-related</fullName>
    </submittedName>
</protein>
<keyword evidence="2" id="KW-0175">Coiled coil</keyword>
<evidence type="ECO:0000259" key="3">
    <source>
        <dbReference type="PROSITE" id="PS50119"/>
    </source>
</evidence>
<dbReference type="EMBL" id="JANTQA010000070">
    <property type="protein sequence ID" value="KAJ3425143.1"/>
    <property type="molecule type" value="Genomic_DNA"/>
</dbReference>
<gene>
    <name evidence="5" type="ORF">M0812_27577</name>
</gene>
<dbReference type="InterPro" id="IPR013320">
    <property type="entry name" value="ConA-like_dom_sf"/>
</dbReference>
<feature type="domain" description="B box-type" evidence="3">
    <location>
        <begin position="22"/>
        <end position="69"/>
    </location>
</feature>
<dbReference type="InterPro" id="IPR046349">
    <property type="entry name" value="C1-like_sf"/>
</dbReference>
<dbReference type="AlphaFoldDB" id="A0AAV7Y5P1"/>
<dbReference type="SUPFAM" id="SSF49899">
    <property type="entry name" value="Concanavalin A-like lectins/glucanases"/>
    <property type="match status" value="1"/>
</dbReference>
<dbReference type="PANTHER" id="PTHR12245:SF5">
    <property type="entry name" value="SPRY DOMAIN-CONTAINING SOCS BOX PROTEIN 3"/>
    <property type="match status" value="1"/>
</dbReference>
<evidence type="ECO:0000256" key="2">
    <source>
        <dbReference type="SAM" id="Coils"/>
    </source>
</evidence>
<dbReference type="InterPro" id="IPR043136">
    <property type="entry name" value="B30.2/SPRY_sf"/>
</dbReference>
<dbReference type="Proteomes" id="UP001146793">
    <property type="component" value="Unassembled WGS sequence"/>
</dbReference>
<proteinExistence type="predicted"/>
<dbReference type="InterPro" id="IPR000315">
    <property type="entry name" value="Znf_B-box"/>
</dbReference>
<dbReference type="Gene3D" id="3.30.160.60">
    <property type="entry name" value="Classic Zinc Finger"/>
    <property type="match status" value="1"/>
</dbReference>
<evidence type="ECO:0000259" key="4">
    <source>
        <dbReference type="PROSITE" id="PS50188"/>
    </source>
</evidence>
<dbReference type="SUPFAM" id="SSF57889">
    <property type="entry name" value="Cysteine-rich domain"/>
    <property type="match status" value="1"/>
</dbReference>